<dbReference type="PANTHER" id="PTHR22968:SF25">
    <property type="entry name" value="PROTEIN KINASE C"/>
    <property type="match status" value="1"/>
</dbReference>
<keyword evidence="13" id="KW-0862">Zinc</keyword>
<evidence type="ECO:0000256" key="7">
    <source>
        <dbReference type="ARBA" id="ARBA00022553"/>
    </source>
</evidence>
<feature type="compositionally biased region" description="Basic and acidic residues" evidence="17">
    <location>
        <begin position="567"/>
        <end position="597"/>
    </location>
</feature>
<keyword evidence="21" id="KW-1185">Reference proteome</keyword>
<evidence type="ECO:0000313" key="21">
    <source>
        <dbReference type="Proteomes" id="UP000298787"/>
    </source>
</evidence>
<evidence type="ECO:0000256" key="5">
    <source>
        <dbReference type="ARBA" id="ARBA00022490"/>
    </source>
</evidence>
<evidence type="ECO:0000256" key="14">
    <source>
        <dbReference type="ARBA" id="ARBA00022842"/>
    </source>
</evidence>
<dbReference type="InterPro" id="IPR020454">
    <property type="entry name" value="DAG/PE-bd"/>
</dbReference>
<dbReference type="InterPro" id="IPR002219">
    <property type="entry name" value="PKC_DAG/PE"/>
</dbReference>
<evidence type="ECO:0000256" key="2">
    <source>
        <dbReference type="ARBA" id="ARBA00004370"/>
    </source>
</evidence>
<dbReference type="GO" id="GO:0008270">
    <property type="term" value="F:zinc ion binding"/>
    <property type="evidence" value="ECO:0007669"/>
    <property type="project" value="UniProtKB-KW"/>
</dbReference>
<dbReference type="SMART" id="SM00233">
    <property type="entry name" value="PH"/>
    <property type="match status" value="1"/>
</dbReference>
<dbReference type="Pfam" id="PF25525">
    <property type="entry name" value="Ubiquitin_PRKD1_N"/>
    <property type="match status" value="1"/>
</dbReference>
<evidence type="ECO:0000259" key="19">
    <source>
        <dbReference type="PROSITE" id="PS50081"/>
    </source>
</evidence>
<sequence>MSAVSPTGLTSLSAPALVQFQLGLFREEVRVPASNLSYRHAKRLAAEIIERKAPDCSVVGVGEKILLFRHQPDSEELLRRLTDQDELQHGDLIEVIIAESASVTEMRIRPHSLVVQSYRTPTFCHHCGEMLWGLVRQGLKCDGCGLDFHKRCAFQLPNNCSRARRQVSTSLSLFPPRRPRTHSLSNQAGGSLEEISMSKPSSRPPSWAEAPVWLGIGYGDKRTAQVPHTFHIHSYTKPTVCQYCHRLLKGLFRQGLQCSDCRFNCHQRCELLVPRDCPGEKRGVNGEESTAVAHRGPLDPEDDDSELPIMRTLEVSDDEMSTDGDAAMETKTEDAEQPREPMSPCFSSNIPLMRLVQTVHHTKRRAGGVLREGWLLYHTNTDTLRKRHYWLLDWKSITLFQNESSTKYYKEIALSEVLQVRGPGQLSVAPLADGSSAHSFEVVTSSLVYCVAAGENGPAWESAIRQALMPVQSSSGGGGGRGEENEDKDSHRDSVDISSVYQIFTDEVLGSGQFGVVYKGYSQKIRSSGRDQSHRQGALPDQRETAEERSGHPAESVPSRRGPAGGDVRDGGAHLCRHGEAPRRHAGDDHVQRDRATPRTQQPLPGHTDPRGSAVSPLQTHRPL</sequence>
<dbReference type="PANTHER" id="PTHR22968">
    <property type="entry name" value="PROTEIN KINASE C, MU"/>
    <property type="match status" value="1"/>
</dbReference>
<evidence type="ECO:0000259" key="18">
    <source>
        <dbReference type="PROSITE" id="PS50003"/>
    </source>
</evidence>
<dbReference type="GO" id="GO:0005829">
    <property type="term" value="C:cytosol"/>
    <property type="evidence" value="ECO:0007669"/>
    <property type="project" value="TreeGrafter"/>
</dbReference>
<dbReference type="CDD" id="cd20796">
    <property type="entry name" value="C1_PKD_rpt2"/>
    <property type="match status" value="1"/>
</dbReference>
<organism evidence="20 21">
    <name type="scientific">Collichthys lucidus</name>
    <name type="common">Big head croaker</name>
    <name type="synonym">Sciaena lucida</name>
    <dbReference type="NCBI Taxonomy" id="240159"/>
    <lineage>
        <taxon>Eukaryota</taxon>
        <taxon>Metazoa</taxon>
        <taxon>Chordata</taxon>
        <taxon>Craniata</taxon>
        <taxon>Vertebrata</taxon>
        <taxon>Euteleostomi</taxon>
        <taxon>Actinopterygii</taxon>
        <taxon>Neopterygii</taxon>
        <taxon>Teleostei</taxon>
        <taxon>Neoteleostei</taxon>
        <taxon>Acanthomorphata</taxon>
        <taxon>Eupercaria</taxon>
        <taxon>Sciaenidae</taxon>
        <taxon>Collichthys</taxon>
    </lineage>
</organism>
<keyword evidence="15" id="KW-0472">Membrane</keyword>
<accession>A0A4U5VW18</accession>
<feature type="domain" description="Phorbol-ester/DAG-type" evidence="19">
    <location>
        <begin position="110"/>
        <end position="160"/>
    </location>
</feature>
<gene>
    <name evidence="20" type="ORF">D9C73_027010</name>
</gene>
<dbReference type="GO" id="GO:0035556">
    <property type="term" value="P:intracellular signal transduction"/>
    <property type="evidence" value="ECO:0007669"/>
    <property type="project" value="TreeGrafter"/>
</dbReference>
<dbReference type="GO" id="GO:0007200">
    <property type="term" value="P:phospholipase C-activating G protein-coupled receptor signaling pathway"/>
    <property type="evidence" value="ECO:0007669"/>
    <property type="project" value="TreeGrafter"/>
</dbReference>
<dbReference type="CDD" id="cd20795">
    <property type="entry name" value="C1_PKD_rpt1"/>
    <property type="match status" value="1"/>
</dbReference>
<keyword evidence="6" id="KW-0723">Serine/threonine-protein kinase</keyword>
<keyword evidence="12 20" id="KW-0418">Kinase</keyword>
<dbReference type="InterPro" id="IPR046349">
    <property type="entry name" value="C1-like_sf"/>
</dbReference>
<evidence type="ECO:0000256" key="8">
    <source>
        <dbReference type="ARBA" id="ARBA00022679"/>
    </source>
</evidence>
<proteinExistence type="predicted"/>
<keyword evidence="9" id="KW-0479">Metal-binding</keyword>
<evidence type="ECO:0000256" key="4">
    <source>
        <dbReference type="ARBA" id="ARBA00012429"/>
    </source>
</evidence>
<feature type="domain" description="Phorbol-ester/DAG-type" evidence="19">
    <location>
        <begin position="227"/>
        <end position="277"/>
    </location>
</feature>
<dbReference type="Proteomes" id="UP000298787">
    <property type="component" value="Chromosome 24"/>
</dbReference>
<evidence type="ECO:0000256" key="11">
    <source>
        <dbReference type="ARBA" id="ARBA00022771"/>
    </source>
</evidence>
<evidence type="ECO:0000256" key="6">
    <source>
        <dbReference type="ARBA" id="ARBA00022527"/>
    </source>
</evidence>
<keyword evidence="14" id="KW-0460">Magnesium</keyword>
<dbReference type="PROSITE" id="PS00479">
    <property type="entry name" value="ZF_DAG_PE_1"/>
    <property type="match status" value="2"/>
</dbReference>
<comment type="subcellular location">
    <subcellularLocation>
        <location evidence="3">Cytoplasm</location>
    </subcellularLocation>
    <subcellularLocation>
        <location evidence="2">Membrane</location>
    </subcellularLocation>
</comment>
<comment type="catalytic activity">
    <reaction evidence="16">
        <text>L-threonyl-[protein] + ATP = O-phospho-L-threonyl-[protein] + ADP + H(+)</text>
        <dbReference type="Rhea" id="RHEA:46608"/>
        <dbReference type="Rhea" id="RHEA-COMP:11060"/>
        <dbReference type="Rhea" id="RHEA-COMP:11605"/>
        <dbReference type="ChEBI" id="CHEBI:15378"/>
        <dbReference type="ChEBI" id="CHEBI:30013"/>
        <dbReference type="ChEBI" id="CHEBI:30616"/>
        <dbReference type="ChEBI" id="CHEBI:61977"/>
        <dbReference type="ChEBI" id="CHEBI:456216"/>
        <dbReference type="EC" id="2.7.11.13"/>
    </reaction>
</comment>
<evidence type="ECO:0000256" key="17">
    <source>
        <dbReference type="SAM" id="MobiDB-lite"/>
    </source>
</evidence>
<dbReference type="STRING" id="240159.A0A4U5VW18"/>
<comment type="cofactor">
    <cofactor evidence="1">
        <name>Mg(2+)</name>
        <dbReference type="ChEBI" id="CHEBI:18420"/>
    </cofactor>
</comment>
<evidence type="ECO:0000256" key="9">
    <source>
        <dbReference type="ARBA" id="ARBA00022723"/>
    </source>
</evidence>
<dbReference type="CDD" id="cd01239">
    <property type="entry name" value="PH_PKD"/>
    <property type="match status" value="1"/>
</dbReference>
<protein>
    <recommendedName>
        <fullName evidence="4">protein kinase C</fullName>
        <ecNumber evidence="4">2.7.11.13</ecNumber>
    </recommendedName>
</protein>
<evidence type="ECO:0000256" key="3">
    <source>
        <dbReference type="ARBA" id="ARBA00004496"/>
    </source>
</evidence>
<dbReference type="InterPro" id="IPR001849">
    <property type="entry name" value="PH_domain"/>
</dbReference>
<dbReference type="GO" id="GO:0004697">
    <property type="term" value="F:diacylglycerol-dependent serine/threonine kinase activity"/>
    <property type="evidence" value="ECO:0007669"/>
    <property type="project" value="UniProtKB-EC"/>
</dbReference>
<keyword evidence="10" id="KW-0677">Repeat</keyword>
<dbReference type="AlphaFoldDB" id="A0A4U5VW18"/>
<dbReference type="SUPFAM" id="SSF50729">
    <property type="entry name" value="PH domain-like"/>
    <property type="match status" value="1"/>
</dbReference>
<dbReference type="PRINTS" id="PR00008">
    <property type="entry name" value="DAGPEDOMAIN"/>
</dbReference>
<evidence type="ECO:0000256" key="15">
    <source>
        <dbReference type="ARBA" id="ARBA00023136"/>
    </source>
</evidence>
<feature type="domain" description="PH" evidence="18">
    <location>
        <begin position="368"/>
        <end position="469"/>
    </location>
</feature>
<dbReference type="PROSITE" id="PS50081">
    <property type="entry name" value="ZF_DAG_PE_2"/>
    <property type="match status" value="2"/>
</dbReference>
<keyword evidence="11" id="KW-0863">Zinc-finger</keyword>
<evidence type="ECO:0000256" key="13">
    <source>
        <dbReference type="ARBA" id="ARBA00022833"/>
    </source>
</evidence>
<dbReference type="PROSITE" id="PS50003">
    <property type="entry name" value="PH_DOMAIN"/>
    <property type="match status" value="1"/>
</dbReference>
<evidence type="ECO:0000256" key="16">
    <source>
        <dbReference type="ARBA" id="ARBA00047272"/>
    </source>
</evidence>
<keyword evidence="5" id="KW-0963">Cytoplasm</keyword>
<reference evidence="20 21" key="1">
    <citation type="submission" date="2019-01" db="EMBL/GenBank/DDBJ databases">
        <title>Genome Assembly of Collichthys lucidus.</title>
        <authorList>
            <person name="Cai M."/>
            <person name="Xiao S."/>
        </authorList>
    </citation>
    <scope>NUCLEOTIDE SEQUENCE [LARGE SCALE GENOMIC DNA]</scope>
    <source>
        <strain evidence="20">JT15FE1705JMU</strain>
        <tissue evidence="20">Muscle</tissue>
    </source>
</reference>
<dbReference type="FunFam" id="3.30.60.20:FF:000021">
    <property type="entry name" value="Serine/threonine-protein kinase"/>
    <property type="match status" value="2"/>
</dbReference>
<evidence type="ECO:0000256" key="12">
    <source>
        <dbReference type="ARBA" id="ARBA00022777"/>
    </source>
</evidence>
<feature type="region of interest" description="Disordered" evidence="17">
    <location>
        <begin position="526"/>
        <end position="624"/>
    </location>
</feature>
<dbReference type="InterPro" id="IPR011993">
    <property type="entry name" value="PH-like_dom_sf"/>
</dbReference>
<dbReference type="Pfam" id="PF00130">
    <property type="entry name" value="C1_1"/>
    <property type="match status" value="2"/>
</dbReference>
<dbReference type="GO" id="GO:0016020">
    <property type="term" value="C:membrane"/>
    <property type="evidence" value="ECO:0007669"/>
    <property type="project" value="UniProtKB-SubCell"/>
</dbReference>
<dbReference type="SUPFAM" id="SSF57889">
    <property type="entry name" value="Cysteine-rich domain"/>
    <property type="match status" value="2"/>
</dbReference>
<keyword evidence="8" id="KW-0808">Transferase</keyword>
<feature type="region of interest" description="Disordered" evidence="17">
    <location>
        <begin position="471"/>
        <end position="494"/>
    </location>
</feature>
<dbReference type="Gene3D" id="2.30.29.30">
    <property type="entry name" value="Pleckstrin-homology domain (PH domain)/Phosphotyrosine-binding domain (PTB)"/>
    <property type="match status" value="1"/>
</dbReference>
<dbReference type="Gene3D" id="3.30.60.20">
    <property type="match status" value="2"/>
</dbReference>
<feature type="compositionally biased region" description="Basic and acidic residues" evidence="17">
    <location>
        <begin position="541"/>
        <end position="552"/>
    </location>
</feature>
<evidence type="ECO:0000256" key="10">
    <source>
        <dbReference type="ARBA" id="ARBA00022737"/>
    </source>
</evidence>
<dbReference type="EC" id="2.7.11.13" evidence="4"/>
<dbReference type="FunFam" id="2.30.29.30:FF:000562">
    <property type="entry name" value="Protein kinase D4"/>
    <property type="match status" value="1"/>
</dbReference>
<feature type="region of interest" description="Disordered" evidence="17">
    <location>
        <begin position="281"/>
        <end position="343"/>
    </location>
</feature>
<evidence type="ECO:0000256" key="1">
    <source>
        <dbReference type="ARBA" id="ARBA00001946"/>
    </source>
</evidence>
<evidence type="ECO:0000313" key="20">
    <source>
        <dbReference type="EMBL" id="TKS93003.1"/>
    </source>
</evidence>
<feature type="compositionally biased region" description="Basic and acidic residues" evidence="17">
    <location>
        <begin position="328"/>
        <end position="339"/>
    </location>
</feature>
<feature type="region of interest" description="Disordered" evidence="17">
    <location>
        <begin position="176"/>
        <end position="203"/>
    </location>
</feature>
<dbReference type="InterPro" id="IPR057764">
    <property type="entry name" value="Ubiquitin_PRKD1-3_N"/>
</dbReference>
<name>A0A4U5VW18_COLLU</name>
<keyword evidence="7" id="KW-0597">Phosphoprotein</keyword>
<dbReference type="EMBL" id="CM014101">
    <property type="protein sequence ID" value="TKS93003.1"/>
    <property type="molecule type" value="Genomic_DNA"/>
</dbReference>
<dbReference type="SMART" id="SM00109">
    <property type="entry name" value="C1"/>
    <property type="match status" value="2"/>
</dbReference>